<reference evidence="1 2" key="1">
    <citation type="journal article" date="2015" name="Nature">
        <title>rRNA introns, odd ribosomes, and small enigmatic genomes across a large radiation of phyla.</title>
        <authorList>
            <person name="Brown C.T."/>
            <person name="Hug L.A."/>
            <person name="Thomas B.C."/>
            <person name="Sharon I."/>
            <person name="Castelle C.J."/>
            <person name="Singh A."/>
            <person name="Wilkins M.J."/>
            <person name="Williams K.H."/>
            <person name="Banfield J.F."/>
        </authorList>
    </citation>
    <scope>NUCLEOTIDE SEQUENCE [LARGE SCALE GENOMIC DNA]</scope>
</reference>
<dbReference type="SUPFAM" id="SSF52540">
    <property type="entry name" value="P-loop containing nucleoside triphosphate hydrolases"/>
    <property type="match status" value="1"/>
</dbReference>
<dbReference type="EMBL" id="LBTN01000025">
    <property type="protein sequence ID" value="KKQ39921.1"/>
    <property type="molecule type" value="Genomic_DNA"/>
</dbReference>
<dbReference type="AlphaFoldDB" id="A0A0G0KH59"/>
<gene>
    <name evidence="1" type="ORF">US58_C0025G0005</name>
</gene>
<dbReference type="Pfam" id="PF13671">
    <property type="entry name" value="AAA_33"/>
    <property type="match status" value="1"/>
</dbReference>
<proteinExistence type="predicted"/>
<organism evidence="1 2">
    <name type="scientific">Candidatus Magasanikbacteria bacterium GW2011_GWA2_37_8</name>
    <dbReference type="NCBI Taxonomy" id="1619036"/>
    <lineage>
        <taxon>Bacteria</taxon>
        <taxon>Candidatus Magasanikiibacteriota</taxon>
    </lineage>
</organism>
<accession>A0A0G0KH59</accession>
<evidence type="ECO:0000313" key="2">
    <source>
        <dbReference type="Proteomes" id="UP000034333"/>
    </source>
</evidence>
<evidence type="ECO:0008006" key="3">
    <source>
        <dbReference type="Google" id="ProtNLM"/>
    </source>
</evidence>
<comment type="caution">
    <text evidence="1">The sequence shown here is derived from an EMBL/GenBank/DDBJ whole genome shotgun (WGS) entry which is preliminary data.</text>
</comment>
<protein>
    <recommendedName>
        <fullName evidence="3">Adenylyl-sulfate kinase</fullName>
    </recommendedName>
</protein>
<sequence length="174" mass="19760">MKPSLFLIGGQIGAGKTTTAQKLSKMLDIPKMSVDETIKKIIPHPSNEGKDTPFNTKELVICYNVFALTAEYLLSHNISLIIDGAFAKKSQRDLVINVAKKYNCPHYFLHITCPDEILKERSAKRYKDGKGVGWKAHLQLKKTFEPIDIDHYTIDTSKNIEKQLKDFVKNIKKL</sequence>
<dbReference type="Proteomes" id="UP000034333">
    <property type="component" value="Unassembled WGS sequence"/>
</dbReference>
<dbReference type="Gene3D" id="3.40.50.300">
    <property type="entry name" value="P-loop containing nucleotide triphosphate hydrolases"/>
    <property type="match status" value="1"/>
</dbReference>
<dbReference type="InterPro" id="IPR027417">
    <property type="entry name" value="P-loop_NTPase"/>
</dbReference>
<dbReference type="STRING" id="1619036.US58_C0025G0005"/>
<evidence type="ECO:0000313" key="1">
    <source>
        <dbReference type="EMBL" id="KKQ39921.1"/>
    </source>
</evidence>
<name>A0A0G0KH59_9BACT</name>